<evidence type="ECO:0000256" key="1">
    <source>
        <dbReference type="ARBA" id="ARBA00000971"/>
    </source>
</evidence>
<dbReference type="InterPro" id="IPR037218">
    <property type="entry name" value="PTPA_sf"/>
</dbReference>
<name>A0ABQ9XXE0_9EUKA</name>
<keyword evidence="5 7" id="KW-0697">Rotamase</keyword>
<comment type="similarity">
    <text evidence="3 7">Belongs to the PTPA-type PPIase family.</text>
</comment>
<dbReference type="InterPro" id="IPR043170">
    <property type="entry name" value="PTPA_C_lid"/>
</dbReference>
<accession>A0ABQ9XXE0</accession>
<protein>
    <recommendedName>
        <fullName evidence="7">Serine/threonine-protein phosphatase 2A activator</fullName>
        <ecNumber evidence="7">5.2.1.8</ecNumber>
    </recommendedName>
    <alternativeName>
        <fullName evidence="7">Phosphotyrosyl phosphatase activator</fullName>
    </alternativeName>
</protein>
<dbReference type="EMBL" id="JARBJD010000059">
    <property type="protein sequence ID" value="KAK2956134.1"/>
    <property type="molecule type" value="Genomic_DNA"/>
</dbReference>
<reference evidence="9 10" key="1">
    <citation type="journal article" date="2022" name="bioRxiv">
        <title>Genomics of Preaxostyla Flagellates Illuminates Evolutionary Transitions and the Path Towards Mitochondrial Loss.</title>
        <authorList>
            <person name="Novak L.V.F."/>
            <person name="Treitli S.C."/>
            <person name="Pyrih J."/>
            <person name="Halakuc P."/>
            <person name="Pipaliya S.V."/>
            <person name="Vacek V."/>
            <person name="Brzon O."/>
            <person name="Soukal P."/>
            <person name="Eme L."/>
            <person name="Dacks J.B."/>
            <person name="Karnkowska A."/>
            <person name="Elias M."/>
            <person name="Hampl V."/>
        </authorList>
    </citation>
    <scope>NUCLEOTIDE SEQUENCE [LARGE SCALE GENOMIC DNA]</scope>
    <source>
        <strain evidence="9">NAU3</strain>
        <tissue evidence="9">Gut</tissue>
    </source>
</reference>
<gene>
    <name evidence="9" type="ORF">BLNAU_8914</name>
</gene>
<dbReference type="PANTHER" id="PTHR10012:SF0">
    <property type="entry name" value="SERINE_THREONINE-PROTEIN PHOSPHATASE 2A ACTIVATOR"/>
    <property type="match status" value="1"/>
</dbReference>
<dbReference type="PANTHER" id="PTHR10012">
    <property type="entry name" value="SERINE/THREONINE-PROTEIN PHOSPHATASE 2A REGULATORY SUBUNIT B"/>
    <property type="match status" value="1"/>
</dbReference>
<evidence type="ECO:0000256" key="8">
    <source>
        <dbReference type="SAM" id="MobiDB-lite"/>
    </source>
</evidence>
<comment type="catalytic activity">
    <reaction evidence="1 7">
        <text>[protein]-peptidylproline (omega=180) = [protein]-peptidylproline (omega=0)</text>
        <dbReference type="Rhea" id="RHEA:16237"/>
        <dbReference type="Rhea" id="RHEA-COMP:10747"/>
        <dbReference type="Rhea" id="RHEA-COMP:10748"/>
        <dbReference type="ChEBI" id="CHEBI:83833"/>
        <dbReference type="ChEBI" id="CHEBI:83834"/>
        <dbReference type="EC" id="5.2.1.8"/>
    </reaction>
</comment>
<evidence type="ECO:0000256" key="6">
    <source>
        <dbReference type="ARBA" id="ARBA00023235"/>
    </source>
</evidence>
<keyword evidence="10" id="KW-1185">Reference proteome</keyword>
<dbReference type="Gene3D" id="1.20.120.1150">
    <property type="match status" value="1"/>
</dbReference>
<proteinExistence type="inferred from homology"/>
<evidence type="ECO:0000256" key="3">
    <source>
        <dbReference type="ARBA" id="ARBA00011019"/>
    </source>
</evidence>
<dbReference type="CDD" id="cd04087">
    <property type="entry name" value="PTPA"/>
    <property type="match status" value="1"/>
</dbReference>
<feature type="region of interest" description="Disordered" evidence="8">
    <location>
        <begin position="365"/>
        <end position="393"/>
    </location>
</feature>
<dbReference type="SUPFAM" id="SSF140984">
    <property type="entry name" value="PTPA-like"/>
    <property type="match status" value="1"/>
</dbReference>
<evidence type="ECO:0000256" key="5">
    <source>
        <dbReference type="ARBA" id="ARBA00023110"/>
    </source>
</evidence>
<feature type="compositionally biased region" description="Polar residues" evidence="8">
    <location>
        <begin position="378"/>
        <end position="393"/>
    </location>
</feature>
<evidence type="ECO:0000256" key="2">
    <source>
        <dbReference type="ARBA" id="ARBA00004496"/>
    </source>
</evidence>
<sequence length="393" mass="44926">MTEEIRFTQAQKHIKNVDDVDFYSHTKAYRDLMYFAFRVNRAIKSKKLSDPVGEHNPLLDTLVTVLDELQNETQNHRPAKEPSRFGFPQYRTWNTWMCENSPQFIARILPTVSEELRVDIQPHFEDSFGNQTRIDYGTGHEAAFLCFLTAISLLVPLTDEDYAFIGLRAFPRYLTLVRFFQRSYRMEPAGTHGVWGLDDYQFFPFLWGSSQLIGSDITTESVMNINLVNKFKADYLYHDAISYIYTVKSGPFYEHSPVLYSVSGVGRWEKVNTGMFKMYRNEVLNKFPIVQHFFFGKVIQFIPLEIPDANDVDPLEREFIRLFLSTAVPAQQQPASTRTHVGLGIPSSSMTTYTFSPYAMSPATSPVPSGPAVMPRNSEGSPATQTNAPHTTE</sequence>
<dbReference type="InterPro" id="IPR004327">
    <property type="entry name" value="Phstyr_phstse_ac"/>
</dbReference>
<organism evidence="9 10">
    <name type="scientific">Blattamonas nauphoetae</name>
    <dbReference type="NCBI Taxonomy" id="2049346"/>
    <lineage>
        <taxon>Eukaryota</taxon>
        <taxon>Metamonada</taxon>
        <taxon>Preaxostyla</taxon>
        <taxon>Oxymonadida</taxon>
        <taxon>Blattamonas</taxon>
    </lineage>
</organism>
<dbReference type="Pfam" id="PF03095">
    <property type="entry name" value="PTPA"/>
    <property type="match status" value="1"/>
</dbReference>
<comment type="function">
    <text evidence="7">PPIases accelerate the folding of proteins. It catalyzes the cis-trans isomerization of proline imidic peptide bonds in oligopeptides.</text>
</comment>
<dbReference type="Proteomes" id="UP001281761">
    <property type="component" value="Unassembled WGS sequence"/>
</dbReference>
<evidence type="ECO:0000313" key="10">
    <source>
        <dbReference type="Proteomes" id="UP001281761"/>
    </source>
</evidence>
<dbReference type="EC" id="5.2.1.8" evidence="7"/>
<comment type="subcellular location">
    <subcellularLocation>
        <location evidence="2 7">Cytoplasm</location>
    </subcellularLocation>
</comment>
<comment type="caution">
    <text evidence="9">The sequence shown here is derived from an EMBL/GenBank/DDBJ whole genome shotgun (WGS) entry which is preliminary data.</text>
</comment>
<evidence type="ECO:0000256" key="4">
    <source>
        <dbReference type="ARBA" id="ARBA00022490"/>
    </source>
</evidence>
<keyword evidence="6 7" id="KW-0413">Isomerase</keyword>
<evidence type="ECO:0000256" key="7">
    <source>
        <dbReference type="RuleBase" id="RU361210"/>
    </source>
</evidence>
<dbReference type="GO" id="GO:0003755">
    <property type="term" value="F:peptidyl-prolyl cis-trans isomerase activity"/>
    <property type="evidence" value="ECO:0007669"/>
    <property type="project" value="UniProtKB-EC"/>
</dbReference>
<evidence type="ECO:0000313" key="9">
    <source>
        <dbReference type="EMBL" id="KAK2956134.1"/>
    </source>
</evidence>
<keyword evidence="4 7" id="KW-0963">Cytoplasm</keyword>